<keyword evidence="4" id="KW-0336">GPI-anchor</keyword>
<dbReference type="GO" id="GO:0098552">
    <property type="term" value="C:side of membrane"/>
    <property type="evidence" value="ECO:0007669"/>
    <property type="project" value="UniProtKB-KW"/>
</dbReference>
<evidence type="ECO:0000256" key="2">
    <source>
        <dbReference type="ARBA" id="ARBA00007843"/>
    </source>
</evidence>
<comment type="function">
    <text evidence="10">May be a cell surface adhesion protein.</text>
</comment>
<evidence type="ECO:0000259" key="13">
    <source>
        <dbReference type="PROSITE" id="PS50213"/>
    </source>
</evidence>
<feature type="chain" id="PRO_5023009603" evidence="12">
    <location>
        <begin position="24"/>
        <end position="279"/>
    </location>
</feature>
<evidence type="ECO:0000256" key="3">
    <source>
        <dbReference type="ARBA" id="ARBA00022475"/>
    </source>
</evidence>
<evidence type="ECO:0000313" key="15">
    <source>
        <dbReference type="Proteomes" id="UP000325081"/>
    </source>
</evidence>
<comment type="caution">
    <text evidence="14">The sequence shown here is derived from an EMBL/GenBank/DDBJ whole genome shotgun (WGS) entry which is preliminary data.</text>
</comment>
<sequence>MSPSTISLILTTSFFLLSTTITAHNITHILDQYPDFSQFNALLSQTHLSETINNRKPLTILALTNARLAADDLASKPDDVIKRILSTHVLLDYYNVLKLNKLRGNHTIITTLYQSTGTADDLQGFINVAHNQDGIFFGSAMKGAAVESKLEGSVAALPYNISVLSVSHVIVAPGIDGSWRPVNVSAPPPEAAAAAAAPEVEAPAESPEDDLPVADGPDVEVEGPAQAPAPGPGPDAELADVEVDDEVTVPPASGAWRTKAVSGSLVGLVVAVASVLMWM</sequence>
<evidence type="ECO:0000256" key="11">
    <source>
        <dbReference type="SAM" id="MobiDB-lite"/>
    </source>
</evidence>
<dbReference type="InterPro" id="IPR036378">
    <property type="entry name" value="FAS1_dom_sf"/>
</dbReference>
<dbReference type="Proteomes" id="UP000325081">
    <property type="component" value="Unassembled WGS sequence"/>
</dbReference>
<dbReference type="SUPFAM" id="SSF82153">
    <property type="entry name" value="FAS1 domain"/>
    <property type="match status" value="1"/>
</dbReference>
<proteinExistence type="inferred from homology"/>
<evidence type="ECO:0000256" key="5">
    <source>
        <dbReference type="ARBA" id="ARBA00022729"/>
    </source>
</evidence>
<dbReference type="PROSITE" id="PS50213">
    <property type="entry name" value="FAS1"/>
    <property type="match status" value="1"/>
</dbReference>
<evidence type="ECO:0000256" key="6">
    <source>
        <dbReference type="ARBA" id="ARBA00022974"/>
    </source>
</evidence>
<dbReference type="OrthoDB" id="694090at2759"/>
<dbReference type="AlphaFoldDB" id="A0A5A7PP41"/>
<dbReference type="Pfam" id="PF02469">
    <property type="entry name" value="Fasciclin"/>
    <property type="match status" value="1"/>
</dbReference>
<keyword evidence="3" id="KW-1003">Cell membrane</keyword>
<reference evidence="15" key="1">
    <citation type="journal article" date="2019" name="Curr. Biol.">
        <title>Genome Sequence of Striga asiatica Provides Insight into the Evolution of Plant Parasitism.</title>
        <authorList>
            <person name="Yoshida S."/>
            <person name="Kim S."/>
            <person name="Wafula E.K."/>
            <person name="Tanskanen J."/>
            <person name="Kim Y.M."/>
            <person name="Honaas L."/>
            <person name="Yang Z."/>
            <person name="Spallek T."/>
            <person name="Conn C.E."/>
            <person name="Ichihashi Y."/>
            <person name="Cheong K."/>
            <person name="Cui S."/>
            <person name="Der J.P."/>
            <person name="Gundlach H."/>
            <person name="Jiao Y."/>
            <person name="Hori C."/>
            <person name="Ishida J.K."/>
            <person name="Kasahara H."/>
            <person name="Kiba T."/>
            <person name="Kim M.S."/>
            <person name="Koo N."/>
            <person name="Laohavisit A."/>
            <person name="Lee Y.H."/>
            <person name="Lumba S."/>
            <person name="McCourt P."/>
            <person name="Mortimer J.C."/>
            <person name="Mutuku J.M."/>
            <person name="Nomura T."/>
            <person name="Sasaki-Sekimoto Y."/>
            <person name="Seto Y."/>
            <person name="Wang Y."/>
            <person name="Wakatake T."/>
            <person name="Sakakibara H."/>
            <person name="Demura T."/>
            <person name="Yamaguchi S."/>
            <person name="Yoneyama K."/>
            <person name="Manabe R.I."/>
            <person name="Nelson D.C."/>
            <person name="Schulman A.H."/>
            <person name="Timko M.P."/>
            <person name="dePamphilis C.W."/>
            <person name="Choi D."/>
            <person name="Shirasu K."/>
        </authorList>
    </citation>
    <scope>NUCLEOTIDE SEQUENCE [LARGE SCALE GENOMIC DNA]</scope>
    <source>
        <strain evidence="15">cv. UVA1</strain>
    </source>
</reference>
<organism evidence="14 15">
    <name type="scientific">Striga asiatica</name>
    <name type="common">Asiatic witchweed</name>
    <name type="synonym">Buchnera asiatica</name>
    <dbReference type="NCBI Taxonomy" id="4170"/>
    <lineage>
        <taxon>Eukaryota</taxon>
        <taxon>Viridiplantae</taxon>
        <taxon>Streptophyta</taxon>
        <taxon>Embryophyta</taxon>
        <taxon>Tracheophyta</taxon>
        <taxon>Spermatophyta</taxon>
        <taxon>Magnoliopsida</taxon>
        <taxon>eudicotyledons</taxon>
        <taxon>Gunneridae</taxon>
        <taxon>Pentapetalae</taxon>
        <taxon>asterids</taxon>
        <taxon>lamiids</taxon>
        <taxon>Lamiales</taxon>
        <taxon>Orobanchaceae</taxon>
        <taxon>Buchnereae</taxon>
        <taxon>Striga</taxon>
    </lineage>
</organism>
<evidence type="ECO:0000256" key="9">
    <source>
        <dbReference type="ARBA" id="ARBA00023288"/>
    </source>
</evidence>
<keyword evidence="5 12" id="KW-0732">Signal</keyword>
<name>A0A5A7PP41_STRAF</name>
<feature type="signal peptide" evidence="12">
    <location>
        <begin position="1"/>
        <end position="23"/>
    </location>
</feature>
<dbReference type="FunFam" id="2.30.180.10:FF:000015">
    <property type="entry name" value="Fasciclin-like arabinogalactan protein 3"/>
    <property type="match status" value="1"/>
</dbReference>
<evidence type="ECO:0000256" key="12">
    <source>
        <dbReference type="SAM" id="SignalP"/>
    </source>
</evidence>
<evidence type="ECO:0000256" key="7">
    <source>
        <dbReference type="ARBA" id="ARBA00023136"/>
    </source>
</evidence>
<keyword evidence="15" id="KW-1185">Reference proteome</keyword>
<protein>
    <submittedName>
        <fullName evidence="14">FASCICLIN-like arabinogalactan protein 8</fullName>
    </submittedName>
</protein>
<dbReference type="GO" id="GO:0005886">
    <property type="term" value="C:plasma membrane"/>
    <property type="evidence" value="ECO:0007669"/>
    <property type="project" value="UniProtKB-SubCell"/>
</dbReference>
<feature type="compositionally biased region" description="Low complexity" evidence="11">
    <location>
        <begin position="191"/>
        <end position="205"/>
    </location>
</feature>
<keyword evidence="8" id="KW-0325">Glycoprotein</keyword>
<keyword evidence="7" id="KW-0472">Membrane</keyword>
<keyword evidence="6" id="KW-0654">Proteoglycan</keyword>
<dbReference type="InterPro" id="IPR033254">
    <property type="entry name" value="Plant_FLA"/>
</dbReference>
<evidence type="ECO:0000256" key="4">
    <source>
        <dbReference type="ARBA" id="ARBA00022622"/>
    </source>
</evidence>
<accession>A0A5A7PP41</accession>
<feature type="compositionally biased region" description="Acidic residues" evidence="11">
    <location>
        <begin position="206"/>
        <end position="221"/>
    </location>
</feature>
<evidence type="ECO:0000256" key="8">
    <source>
        <dbReference type="ARBA" id="ARBA00023180"/>
    </source>
</evidence>
<keyword evidence="9" id="KW-0449">Lipoprotein</keyword>
<gene>
    <name evidence="14" type="ORF">STAS_10616</name>
</gene>
<evidence type="ECO:0000256" key="1">
    <source>
        <dbReference type="ARBA" id="ARBA00004609"/>
    </source>
</evidence>
<feature type="domain" description="FAS1" evidence="13">
    <location>
        <begin position="23"/>
        <end position="136"/>
    </location>
</feature>
<feature type="region of interest" description="Disordered" evidence="11">
    <location>
        <begin position="186"/>
        <end position="238"/>
    </location>
</feature>
<dbReference type="EMBL" id="BKCP01004883">
    <property type="protein sequence ID" value="GER34396.1"/>
    <property type="molecule type" value="Genomic_DNA"/>
</dbReference>
<evidence type="ECO:0000313" key="14">
    <source>
        <dbReference type="EMBL" id="GER34396.1"/>
    </source>
</evidence>
<evidence type="ECO:0000256" key="10">
    <source>
        <dbReference type="ARBA" id="ARBA00024686"/>
    </source>
</evidence>
<dbReference type="PANTHER" id="PTHR32382:SF6">
    <property type="entry name" value="FASCICLIN-LIKE ARABINOGALACTAN PROTEIN 14"/>
    <property type="match status" value="1"/>
</dbReference>
<comment type="similarity">
    <text evidence="2">Belongs to the fasciclin-like AGP family.</text>
</comment>
<dbReference type="PANTHER" id="PTHR32382">
    <property type="entry name" value="FASCICLIN-LIKE ARABINOGALACTAN PROTEIN"/>
    <property type="match status" value="1"/>
</dbReference>
<comment type="subcellular location">
    <subcellularLocation>
        <location evidence="1">Cell membrane</location>
        <topology evidence="1">Lipid-anchor</topology>
        <topology evidence="1">GPI-anchor</topology>
    </subcellularLocation>
</comment>
<dbReference type="InterPro" id="IPR000782">
    <property type="entry name" value="FAS1_domain"/>
</dbReference>
<dbReference type="Gene3D" id="2.30.180.10">
    <property type="entry name" value="FAS1 domain"/>
    <property type="match status" value="1"/>
</dbReference>